<name>A0A284VQQ4_9EURY</name>
<evidence type="ECO:0000313" key="2">
    <source>
        <dbReference type="Proteomes" id="UP000218615"/>
    </source>
</evidence>
<proteinExistence type="predicted"/>
<reference evidence="2" key="1">
    <citation type="submission" date="2017-06" db="EMBL/GenBank/DDBJ databases">
        <authorList>
            <person name="Cremers G."/>
        </authorList>
    </citation>
    <scope>NUCLEOTIDE SEQUENCE [LARGE SCALE GENOMIC DNA]</scope>
</reference>
<accession>A0A284VQQ4</accession>
<gene>
    <name evidence="1" type="ORF">MNV_410021</name>
</gene>
<dbReference type="AlphaFoldDB" id="A0A284VQQ4"/>
<evidence type="ECO:0000313" key="1">
    <source>
        <dbReference type="EMBL" id="SNQ61614.1"/>
    </source>
</evidence>
<sequence length="194" mass="22085">MIFLKVKLTILTFHKNLINSLDIYTLKYFVTGAQGDPIQLTQVQKETVKKNNMENISGGLNYLSSKGWTELAEHIGRQRATTLLLYHLRTTYDIDAKIVSGSPKKLDTAIAIKEPSRGDTPFPTVKFKGVRYYIIDPMTPAIVSDFKYGDIFDNTGETYLQYNYFRLFPEDIDAVKQWTRKTGVDIRCIDSIGG</sequence>
<dbReference type="EMBL" id="FZMP01000187">
    <property type="protein sequence ID" value="SNQ61614.1"/>
    <property type="molecule type" value="Genomic_DNA"/>
</dbReference>
<keyword evidence="2" id="KW-1185">Reference proteome</keyword>
<dbReference type="Proteomes" id="UP000218615">
    <property type="component" value="Unassembled WGS sequence"/>
</dbReference>
<protein>
    <submittedName>
        <fullName evidence="1">Uncharacterized protein</fullName>
    </submittedName>
</protein>
<organism evidence="1 2">
    <name type="scientific">Candidatus Methanoperedens nitratireducens</name>
    <dbReference type="NCBI Taxonomy" id="1392998"/>
    <lineage>
        <taxon>Archaea</taxon>
        <taxon>Methanobacteriati</taxon>
        <taxon>Methanobacteriota</taxon>
        <taxon>Stenosarchaea group</taxon>
        <taxon>Methanomicrobia</taxon>
        <taxon>Methanosarcinales</taxon>
        <taxon>ANME-2 cluster</taxon>
        <taxon>Candidatus Methanoperedentaceae</taxon>
        <taxon>Candidatus Methanoperedens</taxon>
    </lineage>
</organism>